<dbReference type="InterPro" id="IPR036322">
    <property type="entry name" value="WD40_repeat_dom_sf"/>
</dbReference>
<dbReference type="Gene3D" id="1.25.40.10">
    <property type="entry name" value="Tetratricopeptide repeat domain"/>
    <property type="match status" value="1"/>
</dbReference>
<dbReference type="InterPro" id="IPR000547">
    <property type="entry name" value="Clathrin_H-chain/VPS_repeat"/>
</dbReference>
<proteinExistence type="predicted"/>
<dbReference type="InterPro" id="IPR016024">
    <property type="entry name" value="ARM-type_fold"/>
</dbReference>
<evidence type="ECO:0000256" key="8">
    <source>
        <dbReference type="PROSITE-ProRule" id="PRU01006"/>
    </source>
</evidence>
<dbReference type="PROSITE" id="PS50089">
    <property type="entry name" value="ZF_RING_2"/>
    <property type="match status" value="1"/>
</dbReference>
<dbReference type="GO" id="GO:0034058">
    <property type="term" value="P:endosomal vesicle fusion"/>
    <property type="evidence" value="ECO:0007669"/>
    <property type="project" value="TreeGrafter"/>
</dbReference>
<dbReference type="SUPFAM" id="SSF48371">
    <property type="entry name" value="ARM repeat"/>
    <property type="match status" value="1"/>
</dbReference>
<keyword evidence="6" id="KW-0458">Lysosome</keyword>
<keyword evidence="3 7" id="KW-0863">Zinc-finger</keyword>
<dbReference type="InterPro" id="IPR015943">
    <property type="entry name" value="WD40/YVTN_repeat-like_dom_sf"/>
</dbReference>
<dbReference type="GO" id="GO:0005770">
    <property type="term" value="C:late endosome"/>
    <property type="evidence" value="ECO:0007669"/>
    <property type="project" value="TreeGrafter"/>
</dbReference>
<dbReference type="GO" id="GO:0005764">
    <property type="term" value="C:lysosome"/>
    <property type="evidence" value="ECO:0007669"/>
    <property type="project" value="UniProtKB-SubCell"/>
</dbReference>
<name>A0A7R8WAD6_9CRUS</name>
<dbReference type="InterPro" id="IPR057780">
    <property type="entry name" value="Beta-prop_Vps41"/>
</dbReference>
<comment type="subcellular location">
    <subcellularLocation>
        <location evidence="1">Lysosome</location>
    </subcellularLocation>
</comment>
<dbReference type="InterPro" id="IPR001841">
    <property type="entry name" value="Znf_RING"/>
</dbReference>
<sequence>MAEVPGGVGAECGITSGREFTDSVSWRSSMLSLNESGSACGSDASTTEDEEDLEPQLKYERIGNDLAVILKRDAASCIAVNSRFLVVGSHWGTVYVLDHQGNSIRGKDFQAHAISVNQISLDEHGEYLASCSDDGKIVIQGLYSSENNHNLSHDYPIKSVALDPLYYKAGSGRRFLSGNSRLLMHEKTTFFKIPKVTVLHEGDGPVRNIKWKAHFVSWATDRGVRVYDLIEKRTIGLIKRDHSDRYLPDYFRCHLTWTDQMSLLIGWADTIKVCVIRKRTNPHEIHNQQLPLHYVEICSMFTTDFFISGIAPMHGGLSTNLAVLAIPKTPNEVSQAPESDQPSLHSALSEVLPPTGQRPHLKVIEPKQEEYLEISTDVLSIRGYADCKCNDYHLVALPEEGFFFILSPKDVIVGKPRDSDDHIDWLLEKEKFLEALETIESEGRLMKRHTIQDVGRRYIDRLIAKEEFSLAAAICPKIYGSKRQLWEEEVNRFARLKQLKTIAPHLPENGVLRAEVYELVLFEFIRTDRPGFLNLLRTWPKGLYSVRGVLNAISDLLLREPDDVILLQAQAHLYSHLEQFDESLAIYLKLKHSGVFDLIETYNLYQKLEDKLDDLMKLNSARAVALLLDHRDKILPETVVSRLENSKDKNRSRFLYIYLDALLHRFPSSAINFHGRLVRLYAEHAREKLLPFLQSSSRYPLQEAYLECQVRQFWPEMVFLLTRMGDTKQALHLTMVQLKNVKQAVEFCKECNDPDLWDDLINFSLQEPSYITELLHNIGTHVDPLRLVRRIPMGMAIDGLRDALVKILLDYKLQLSLQEGFQRILVSDSFTLHSRLIAMQRRALYVPDDQICHICQRKILVSDACSQGSHVVLFFCRHVCHEECLPVSNYEQESCPLCTSGALKDTKR</sequence>
<accession>A0A7R8WAD6</accession>
<dbReference type="SUPFAM" id="SSF50978">
    <property type="entry name" value="WD40 repeat-like"/>
    <property type="match status" value="1"/>
</dbReference>
<dbReference type="PROSITE" id="PS50236">
    <property type="entry name" value="CHCR"/>
    <property type="match status" value="1"/>
</dbReference>
<dbReference type="GO" id="GO:0030897">
    <property type="term" value="C:HOPS complex"/>
    <property type="evidence" value="ECO:0007669"/>
    <property type="project" value="TreeGrafter"/>
</dbReference>
<dbReference type="PANTHER" id="PTHR12616">
    <property type="entry name" value="VACUOLAR PROTEIN SORTING VPS41"/>
    <property type="match status" value="1"/>
</dbReference>
<reference evidence="9" key="1">
    <citation type="submission" date="2020-11" db="EMBL/GenBank/DDBJ databases">
        <authorList>
            <person name="Tran Van P."/>
        </authorList>
    </citation>
    <scope>NUCLEOTIDE SEQUENCE</scope>
</reference>
<dbReference type="PANTHER" id="PTHR12616:SF1">
    <property type="entry name" value="VACUOLAR PROTEIN SORTING-ASSOCIATED PROTEIN 41 HOMOLOG"/>
    <property type="match status" value="1"/>
</dbReference>
<dbReference type="GO" id="GO:0009267">
    <property type="term" value="P:cellular response to starvation"/>
    <property type="evidence" value="ECO:0007669"/>
    <property type="project" value="TreeGrafter"/>
</dbReference>
<keyword evidence="2" id="KW-0813">Transport</keyword>
<dbReference type="SUPFAM" id="SSF57850">
    <property type="entry name" value="RING/U-box"/>
    <property type="match status" value="1"/>
</dbReference>
<dbReference type="InterPro" id="IPR011990">
    <property type="entry name" value="TPR-like_helical_dom_sf"/>
</dbReference>
<dbReference type="Gene3D" id="2.130.10.10">
    <property type="entry name" value="YVTN repeat-like/Quinoprotein amine dehydrogenase"/>
    <property type="match status" value="1"/>
</dbReference>
<evidence type="ECO:0000256" key="5">
    <source>
        <dbReference type="ARBA" id="ARBA00022927"/>
    </source>
</evidence>
<evidence type="ECO:0000256" key="6">
    <source>
        <dbReference type="ARBA" id="ARBA00023228"/>
    </source>
</evidence>
<evidence type="ECO:0000256" key="1">
    <source>
        <dbReference type="ARBA" id="ARBA00004371"/>
    </source>
</evidence>
<evidence type="ECO:0000256" key="3">
    <source>
        <dbReference type="ARBA" id="ARBA00022771"/>
    </source>
</evidence>
<evidence type="ECO:0000256" key="7">
    <source>
        <dbReference type="PROSITE-ProRule" id="PRU00175"/>
    </source>
</evidence>
<keyword evidence="4" id="KW-0862">Zinc</keyword>
<keyword evidence="3 7" id="KW-0479">Metal-binding</keyword>
<feature type="repeat" description="CHCR" evidence="8">
    <location>
        <begin position="627"/>
        <end position="773"/>
    </location>
</feature>
<dbReference type="Pfam" id="PF23411">
    <property type="entry name" value="Beta-prop_Vps41"/>
    <property type="match status" value="1"/>
</dbReference>
<evidence type="ECO:0000256" key="2">
    <source>
        <dbReference type="ARBA" id="ARBA00022448"/>
    </source>
</evidence>
<evidence type="ECO:0000313" key="9">
    <source>
        <dbReference type="EMBL" id="CAD7227940.1"/>
    </source>
</evidence>
<dbReference type="GO" id="GO:0008270">
    <property type="term" value="F:zinc ion binding"/>
    <property type="evidence" value="ECO:0007669"/>
    <property type="project" value="UniProtKB-KW"/>
</dbReference>
<keyword evidence="5" id="KW-0653">Protein transport</keyword>
<gene>
    <name evidence="9" type="ORF">CTOB1V02_LOCUS5833</name>
</gene>
<organism evidence="9">
    <name type="scientific">Cyprideis torosa</name>
    <dbReference type="NCBI Taxonomy" id="163714"/>
    <lineage>
        <taxon>Eukaryota</taxon>
        <taxon>Metazoa</taxon>
        <taxon>Ecdysozoa</taxon>
        <taxon>Arthropoda</taxon>
        <taxon>Crustacea</taxon>
        <taxon>Oligostraca</taxon>
        <taxon>Ostracoda</taxon>
        <taxon>Podocopa</taxon>
        <taxon>Podocopida</taxon>
        <taxon>Cytherocopina</taxon>
        <taxon>Cytheroidea</taxon>
        <taxon>Cytherideidae</taxon>
        <taxon>Cyprideis</taxon>
    </lineage>
</organism>
<dbReference type="InterPro" id="IPR045111">
    <property type="entry name" value="Vps41/Vps8"/>
</dbReference>
<dbReference type="GO" id="GO:0006623">
    <property type="term" value="P:protein targeting to vacuole"/>
    <property type="evidence" value="ECO:0007669"/>
    <property type="project" value="InterPro"/>
</dbReference>
<protein>
    <submittedName>
        <fullName evidence="9">Uncharacterized protein</fullName>
    </submittedName>
</protein>
<dbReference type="AlphaFoldDB" id="A0A7R8WAD6"/>
<evidence type="ECO:0000256" key="4">
    <source>
        <dbReference type="ARBA" id="ARBA00022833"/>
    </source>
</evidence>
<dbReference type="OrthoDB" id="244107at2759"/>
<dbReference type="GO" id="GO:0016236">
    <property type="term" value="P:macroautophagy"/>
    <property type="evidence" value="ECO:0007669"/>
    <property type="project" value="TreeGrafter"/>
</dbReference>
<dbReference type="EMBL" id="OB661316">
    <property type="protein sequence ID" value="CAD7227940.1"/>
    <property type="molecule type" value="Genomic_DNA"/>
</dbReference>
<dbReference type="Pfam" id="PF23556">
    <property type="entry name" value="TPR_Vps41"/>
    <property type="match status" value="1"/>
</dbReference>
<dbReference type="SMART" id="SM00299">
    <property type="entry name" value="CLH"/>
    <property type="match status" value="1"/>
</dbReference>